<dbReference type="InterPro" id="IPR015424">
    <property type="entry name" value="PyrdxlP-dep_Trfase"/>
</dbReference>
<accession>A0ABW2NGR9</accession>
<evidence type="ECO:0000313" key="5">
    <source>
        <dbReference type="Proteomes" id="UP001596483"/>
    </source>
</evidence>
<dbReference type="PIRSF" id="PIRSF000521">
    <property type="entry name" value="Transaminase_4ab_Lys_Orn"/>
    <property type="match status" value="1"/>
</dbReference>
<dbReference type="Proteomes" id="UP001596483">
    <property type="component" value="Unassembled WGS sequence"/>
</dbReference>
<dbReference type="InterPro" id="IPR015421">
    <property type="entry name" value="PyrdxlP-dep_Trfase_major"/>
</dbReference>
<reference evidence="5" key="1">
    <citation type="journal article" date="2019" name="Int. J. Syst. Evol. Microbiol.">
        <title>The Global Catalogue of Microorganisms (GCM) 10K type strain sequencing project: providing services to taxonomists for standard genome sequencing and annotation.</title>
        <authorList>
            <consortium name="The Broad Institute Genomics Platform"/>
            <consortium name="The Broad Institute Genome Sequencing Center for Infectious Disease"/>
            <person name="Wu L."/>
            <person name="Ma J."/>
        </authorList>
    </citation>
    <scope>NUCLEOTIDE SEQUENCE [LARGE SCALE GENOMIC DNA]</scope>
    <source>
        <strain evidence="5">JCM 4738</strain>
    </source>
</reference>
<dbReference type="Pfam" id="PF00202">
    <property type="entry name" value="Aminotran_3"/>
    <property type="match status" value="1"/>
</dbReference>
<dbReference type="SUPFAM" id="SSF53383">
    <property type="entry name" value="PLP-dependent transferases"/>
    <property type="match status" value="1"/>
</dbReference>
<comment type="similarity">
    <text evidence="1 3">Belongs to the class-III pyridoxal-phosphate-dependent aminotransferase family.</text>
</comment>
<dbReference type="PROSITE" id="PS00600">
    <property type="entry name" value="AA_TRANSFER_CLASS_3"/>
    <property type="match status" value="1"/>
</dbReference>
<comment type="caution">
    <text evidence="4">The sequence shown here is derived from an EMBL/GenBank/DDBJ whole genome shotgun (WGS) entry which is preliminary data.</text>
</comment>
<evidence type="ECO:0000256" key="3">
    <source>
        <dbReference type="RuleBase" id="RU003560"/>
    </source>
</evidence>
<evidence type="ECO:0000256" key="1">
    <source>
        <dbReference type="ARBA" id="ARBA00008954"/>
    </source>
</evidence>
<name>A0ABW2NGR9_9BACL</name>
<dbReference type="CDD" id="cd00610">
    <property type="entry name" value="OAT_like"/>
    <property type="match status" value="1"/>
</dbReference>
<gene>
    <name evidence="4" type="ORF">ACFQQH_08300</name>
</gene>
<proteinExistence type="inferred from homology"/>
<dbReference type="InterPro" id="IPR005814">
    <property type="entry name" value="Aminotrans_3"/>
</dbReference>
<dbReference type="GO" id="GO:0008483">
    <property type="term" value="F:transaminase activity"/>
    <property type="evidence" value="ECO:0007669"/>
    <property type="project" value="UniProtKB-KW"/>
</dbReference>
<protein>
    <submittedName>
        <fullName evidence="4">Aspartate aminotransferase family protein</fullName>
    </submittedName>
</protein>
<keyword evidence="2 3" id="KW-0663">Pyridoxal phosphate</keyword>
<dbReference type="RefSeq" id="WP_157294882.1">
    <property type="nucleotide sequence ID" value="NZ_JBHTCT010000023.1"/>
</dbReference>
<evidence type="ECO:0000313" key="4">
    <source>
        <dbReference type="EMBL" id="MFC7365120.1"/>
    </source>
</evidence>
<organism evidence="4 5">
    <name type="scientific">Bhargavaea changchunensis</name>
    <dbReference type="NCBI Taxonomy" id="2134037"/>
    <lineage>
        <taxon>Bacteria</taxon>
        <taxon>Bacillati</taxon>
        <taxon>Bacillota</taxon>
        <taxon>Bacilli</taxon>
        <taxon>Bacillales</taxon>
        <taxon>Caryophanaceae</taxon>
        <taxon>Bhargavaea</taxon>
    </lineage>
</organism>
<keyword evidence="4" id="KW-0032">Aminotransferase</keyword>
<dbReference type="InterPro" id="IPR015422">
    <property type="entry name" value="PyrdxlP-dep_Trfase_small"/>
</dbReference>
<evidence type="ECO:0000256" key="2">
    <source>
        <dbReference type="ARBA" id="ARBA00022898"/>
    </source>
</evidence>
<dbReference type="Gene3D" id="3.40.640.10">
    <property type="entry name" value="Type I PLP-dependent aspartate aminotransferase-like (Major domain)"/>
    <property type="match status" value="1"/>
</dbReference>
<keyword evidence="5" id="KW-1185">Reference proteome</keyword>
<sequence>MTVVKTDTQTLVEKDRQNVWHHISPYVEKNPPMIWAKGEGAWVTDHEGNRYLDGMSGLWCVNVGYGREELAKAAYDQMKELCYVPMTQSHEPAIELAAKLNEWLEDDYMIFYSNSGSDANEVAFKIARQYHQQKGNASRYKFISRYRAYHGSSMGALAATGQSLRKYKYEPLAPGFLHVAPPDNYRRPEGMSVEDYNIMRAEELEQKIIWEQEETVAGVIMEPLITGGGILIPHPVYLEKVQEICNKHGVLLIIDEVICGFGRTGKKFGHQNFGVKPDIVTMAKGLTSAYLPLSVTAVRKDIYETFKDSADNSHFRHVNTFGGNPAACAVALKNLEIIEREGLVERADRHGERLRAELAELEEHPYVGEIRGIGFLLGVELVEDKQTREPASAARIGKIIADCKANGLIVGKNGDTVAGHNNILTLSPPLACTDQDVDFIISVIKKVFEENR</sequence>
<dbReference type="PANTHER" id="PTHR43094">
    <property type="entry name" value="AMINOTRANSFERASE"/>
    <property type="match status" value="1"/>
</dbReference>
<dbReference type="NCBIfam" id="NF005812">
    <property type="entry name" value="PRK07678.1"/>
    <property type="match status" value="1"/>
</dbReference>
<keyword evidence="4" id="KW-0808">Transferase</keyword>
<dbReference type="InterPro" id="IPR049704">
    <property type="entry name" value="Aminotrans_3_PPA_site"/>
</dbReference>
<dbReference type="Gene3D" id="3.90.1150.10">
    <property type="entry name" value="Aspartate Aminotransferase, domain 1"/>
    <property type="match status" value="1"/>
</dbReference>
<dbReference type="PANTHER" id="PTHR43094:SF1">
    <property type="entry name" value="AMINOTRANSFERASE CLASS-III"/>
    <property type="match status" value="1"/>
</dbReference>
<dbReference type="EMBL" id="JBHTCT010000023">
    <property type="protein sequence ID" value="MFC7365120.1"/>
    <property type="molecule type" value="Genomic_DNA"/>
</dbReference>